<sequence length="28" mass="3307">MSLQNKKKLLLVRVSLYKKSSRSKTLKE</sequence>
<evidence type="ECO:0000313" key="1">
    <source>
        <dbReference type="EMBL" id="CBY42274.1"/>
    </source>
</evidence>
<dbReference type="AlphaFoldDB" id="E4Z3J6"/>
<name>E4Z3J6_OIKDI</name>
<protein>
    <submittedName>
        <fullName evidence="1">Uncharacterized protein</fullName>
    </submittedName>
</protein>
<reference evidence="1" key="1">
    <citation type="journal article" date="2010" name="Science">
        <title>Plasticity of animal genome architecture unmasked by rapid evolution of a pelagic tunicate.</title>
        <authorList>
            <person name="Denoeud F."/>
            <person name="Henriet S."/>
            <person name="Mungpakdee S."/>
            <person name="Aury J.M."/>
            <person name="Da Silva C."/>
            <person name="Brinkmann H."/>
            <person name="Mikhaleva J."/>
            <person name="Olsen L.C."/>
            <person name="Jubin C."/>
            <person name="Canestro C."/>
            <person name="Bouquet J.M."/>
            <person name="Danks G."/>
            <person name="Poulain J."/>
            <person name="Campsteijn C."/>
            <person name="Adamski M."/>
            <person name="Cross I."/>
            <person name="Yadetie F."/>
            <person name="Muffato M."/>
            <person name="Louis A."/>
            <person name="Butcher S."/>
            <person name="Tsagkogeorga G."/>
            <person name="Konrad A."/>
            <person name="Singh S."/>
            <person name="Jensen M.F."/>
            <person name="Cong E.H."/>
            <person name="Eikeseth-Otteraa H."/>
            <person name="Noel B."/>
            <person name="Anthouard V."/>
            <person name="Porcel B.M."/>
            <person name="Kachouri-Lafond R."/>
            <person name="Nishino A."/>
            <person name="Ugolini M."/>
            <person name="Chourrout P."/>
            <person name="Nishida H."/>
            <person name="Aasland R."/>
            <person name="Huzurbazar S."/>
            <person name="Westhof E."/>
            <person name="Delsuc F."/>
            <person name="Lehrach H."/>
            <person name="Reinhardt R."/>
            <person name="Weissenbach J."/>
            <person name="Roy S.W."/>
            <person name="Artiguenave F."/>
            <person name="Postlethwait J.H."/>
            <person name="Manak J.R."/>
            <person name="Thompson E.M."/>
            <person name="Jaillon O."/>
            <person name="Du Pasquier L."/>
            <person name="Boudinot P."/>
            <person name="Liberles D.A."/>
            <person name="Volff J.N."/>
            <person name="Philippe H."/>
            <person name="Lenhard B."/>
            <person name="Roest Crollius H."/>
            <person name="Wincker P."/>
            <person name="Chourrout D."/>
        </authorList>
    </citation>
    <scope>NUCLEOTIDE SEQUENCE [LARGE SCALE GENOMIC DNA]</scope>
</reference>
<dbReference type="EMBL" id="FN657004">
    <property type="protein sequence ID" value="CBY42274.1"/>
    <property type="molecule type" value="Genomic_DNA"/>
</dbReference>
<organism evidence="1">
    <name type="scientific">Oikopleura dioica</name>
    <name type="common">Tunicate</name>
    <dbReference type="NCBI Taxonomy" id="34765"/>
    <lineage>
        <taxon>Eukaryota</taxon>
        <taxon>Metazoa</taxon>
        <taxon>Chordata</taxon>
        <taxon>Tunicata</taxon>
        <taxon>Appendicularia</taxon>
        <taxon>Copelata</taxon>
        <taxon>Oikopleuridae</taxon>
        <taxon>Oikopleura</taxon>
    </lineage>
</organism>
<gene>
    <name evidence="1" type="ORF">GSOID_T00025950001</name>
</gene>
<accession>E4Z3J6</accession>
<dbReference type="Proteomes" id="UP000011014">
    <property type="component" value="Unassembled WGS sequence"/>
</dbReference>
<proteinExistence type="predicted"/>